<sequence>MFYTASDFHWIVRKVYKWNGQMELMIELIDLDGCVSYGDTFKEARESLPLALHYWLRKYGEQQLPEPREGAQLIFLEQEMTLNEFHYINQELEKLN</sequence>
<dbReference type="Gene3D" id="3.30.160.250">
    <property type="match status" value="1"/>
</dbReference>
<reference evidence="1" key="1">
    <citation type="submission" date="2021-03" db="EMBL/GenBank/DDBJ databases">
        <title>Bacillus suaedae sp. nov., isolated from Suaeda aralocaspica.</title>
        <authorList>
            <person name="Lei R.F.R."/>
        </authorList>
    </citation>
    <scope>NUCLEOTIDE SEQUENCE</scope>
    <source>
        <strain evidence="1">YZJH907-2</strain>
    </source>
</reference>
<evidence type="ECO:0000313" key="2">
    <source>
        <dbReference type="Proteomes" id="UP000678228"/>
    </source>
</evidence>
<dbReference type="InterPro" id="IPR035069">
    <property type="entry name" value="TTHA1013/TTHA0281-like"/>
</dbReference>
<dbReference type="Proteomes" id="UP000678228">
    <property type="component" value="Unassembled WGS sequence"/>
</dbReference>
<organism evidence="1 2">
    <name type="scientific">Halalkalibacter suaedae</name>
    <dbReference type="NCBI Taxonomy" id="2822140"/>
    <lineage>
        <taxon>Bacteria</taxon>
        <taxon>Bacillati</taxon>
        <taxon>Bacillota</taxon>
        <taxon>Bacilli</taxon>
        <taxon>Bacillales</taxon>
        <taxon>Bacillaceae</taxon>
        <taxon>Halalkalibacter</taxon>
    </lineage>
</organism>
<accession>A0A940WX36</accession>
<dbReference type="SUPFAM" id="SSF143100">
    <property type="entry name" value="TTHA1013/TTHA0281-like"/>
    <property type="match status" value="1"/>
</dbReference>
<dbReference type="EMBL" id="JAGKSQ010000001">
    <property type="protein sequence ID" value="MBP3949815.1"/>
    <property type="molecule type" value="Genomic_DNA"/>
</dbReference>
<dbReference type="RefSeq" id="WP_210595184.1">
    <property type="nucleotide sequence ID" value="NZ_JAGKSQ010000001.1"/>
</dbReference>
<evidence type="ECO:0000313" key="1">
    <source>
        <dbReference type="EMBL" id="MBP3949815.1"/>
    </source>
</evidence>
<protein>
    <submittedName>
        <fullName evidence="1">Type II toxin-antitoxin system HicB family antitoxin</fullName>
    </submittedName>
</protein>
<comment type="caution">
    <text evidence="1">The sequence shown here is derived from an EMBL/GenBank/DDBJ whole genome shotgun (WGS) entry which is preliminary data.</text>
</comment>
<gene>
    <name evidence="1" type="ORF">J7W16_01630</name>
</gene>
<proteinExistence type="predicted"/>
<keyword evidence="2" id="KW-1185">Reference proteome</keyword>
<dbReference type="AlphaFoldDB" id="A0A940WX36"/>
<name>A0A940WX36_9BACI</name>